<gene>
    <name evidence="1" type="ORF">DXX94_08640</name>
</gene>
<dbReference type="AlphaFoldDB" id="A0A3E0U1H4"/>
<evidence type="ECO:0000313" key="1">
    <source>
        <dbReference type="EMBL" id="REL30778.1"/>
    </source>
</evidence>
<dbReference type="RefSeq" id="WP_116015219.1">
    <property type="nucleotide sequence ID" value="NZ_QUOT01000001.1"/>
</dbReference>
<protein>
    <submittedName>
        <fullName evidence="1">Uncharacterized protein</fullName>
    </submittedName>
</protein>
<reference evidence="2" key="1">
    <citation type="submission" date="2018-08" db="EMBL/GenBank/DDBJ databases">
        <title>Thalassotalea euphylliae genome.</title>
        <authorList>
            <person name="Summers S."/>
            <person name="Rice S.A."/>
            <person name="Freckelton M.L."/>
            <person name="Nedved B.T."/>
            <person name="Hadfield M.G."/>
        </authorList>
    </citation>
    <scope>NUCLEOTIDE SEQUENCE [LARGE SCALE GENOMIC DNA]</scope>
    <source>
        <strain evidence="2">H3</strain>
    </source>
</reference>
<proteinExistence type="predicted"/>
<dbReference type="Proteomes" id="UP000256899">
    <property type="component" value="Unassembled WGS sequence"/>
</dbReference>
<keyword evidence="2" id="KW-1185">Reference proteome</keyword>
<dbReference type="EMBL" id="QUOT01000001">
    <property type="protein sequence ID" value="REL30778.1"/>
    <property type="molecule type" value="Genomic_DNA"/>
</dbReference>
<organism evidence="1 2">
    <name type="scientific">Thalassotalea euphylliae</name>
    <dbReference type="NCBI Taxonomy" id="1655234"/>
    <lineage>
        <taxon>Bacteria</taxon>
        <taxon>Pseudomonadati</taxon>
        <taxon>Pseudomonadota</taxon>
        <taxon>Gammaproteobacteria</taxon>
        <taxon>Alteromonadales</taxon>
        <taxon>Colwelliaceae</taxon>
        <taxon>Thalassotalea</taxon>
    </lineage>
</organism>
<sequence>MNTQYQPLPRQTKQCSIVLIAAWLFMLCFHSGHMVQSYDEIISQAESLAECHLCHNALDKPVENTIVRQAVQRVYHAKVLAKSLFFPPTQAHFSPPLRAPPAPLLS</sequence>
<name>A0A3E0U1H4_9GAMM</name>
<accession>A0A3E0U1H4</accession>
<evidence type="ECO:0000313" key="2">
    <source>
        <dbReference type="Proteomes" id="UP000256899"/>
    </source>
</evidence>
<comment type="caution">
    <text evidence="1">The sequence shown here is derived from an EMBL/GenBank/DDBJ whole genome shotgun (WGS) entry which is preliminary data.</text>
</comment>